<keyword evidence="3" id="KW-1185">Reference proteome</keyword>
<evidence type="ECO:0000313" key="3">
    <source>
        <dbReference type="Proteomes" id="UP001341840"/>
    </source>
</evidence>
<dbReference type="EMBL" id="JASCZI010151367">
    <property type="protein sequence ID" value="MED6172370.1"/>
    <property type="molecule type" value="Genomic_DNA"/>
</dbReference>
<evidence type="ECO:0000256" key="1">
    <source>
        <dbReference type="SAM" id="MobiDB-lite"/>
    </source>
</evidence>
<proteinExistence type="predicted"/>
<accession>A0ABU6VIX9</accession>
<comment type="caution">
    <text evidence="2">The sequence shown here is derived from an EMBL/GenBank/DDBJ whole genome shotgun (WGS) entry which is preliminary data.</text>
</comment>
<organism evidence="2 3">
    <name type="scientific">Stylosanthes scabra</name>
    <dbReference type="NCBI Taxonomy" id="79078"/>
    <lineage>
        <taxon>Eukaryota</taxon>
        <taxon>Viridiplantae</taxon>
        <taxon>Streptophyta</taxon>
        <taxon>Embryophyta</taxon>
        <taxon>Tracheophyta</taxon>
        <taxon>Spermatophyta</taxon>
        <taxon>Magnoliopsida</taxon>
        <taxon>eudicotyledons</taxon>
        <taxon>Gunneridae</taxon>
        <taxon>Pentapetalae</taxon>
        <taxon>rosids</taxon>
        <taxon>fabids</taxon>
        <taxon>Fabales</taxon>
        <taxon>Fabaceae</taxon>
        <taxon>Papilionoideae</taxon>
        <taxon>50 kb inversion clade</taxon>
        <taxon>dalbergioids sensu lato</taxon>
        <taxon>Dalbergieae</taxon>
        <taxon>Pterocarpus clade</taxon>
        <taxon>Stylosanthes</taxon>
    </lineage>
</organism>
<feature type="region of interest" description="Disordered" evidence="1">
    <location>
        <begin position="55"/>
        <end position="77"/>
    </location>
</feature>
<sequence>MNLVTMNDEERSSSRKEGRDAAKRGWEERRNRGCDGNVEEGEGCYAKVAEREEALGRQDGGEKRGEQKKRGASVCEVEGRKEGGRTARVMVVRGSGWWLFGKRKTEDGGLCVVTGEPQGRRKGRRELGSRIELIF</sequence>
<protein>
    <submittedName>
        <fullName evidence="2">Uncharacterized protein</fullName>
    </submittedName>
</protein>
<feature type="compositionally biased region" description="Basic and acidic residues" evidence="1">
    <location>
        <begin position="8"/>
        <end position="33"/>
    </location>
</feature>
<gene>
    <name evidence="2" type="ORF">PIB30_049450</name>
</gene>
<feature type="compositionally biased region" description="Basic and acidic residues" evidence="1">
    <location>
        <begin position="55"/>
        <end position="69"/>
    </location>
</feature>
<evidence type="ECO:0000313" key="2">
    <source>
        <dbReference type="EMBL" id="MED6172370.1"/>
    </source>
</evidence>
<reference evidence="2 3" key="1">
    <citation type="journal article" date="2023" name="Plants (Basel)">
        <title>Bridging the Gap: Combining Genomics and Transcriptomics Approaches to Understand Stylosanthes scabra, an Orphan Legume from the Brazilian Caatinga.</title>
        <authorList>
            <person name="Ferreira-Neto J.R.C."/>
            <person name="da Silva M.D."/>
            <person name="Binneck E."/>
            <person name="de Melo N.F."/>
            <person name="da Silva R.H."/>
            <person name="de Melo A.L.T.M."/>
            <person name="Pandolfi V."/>
            <person name="Bustamante F.O."/>
            <person name="Brasileiro-Vidal A.C."/>
            <person name="Benko-Iseppon A.M."/>
        </authorList>
    </citation>
    <scope>NUCLEOTIDE SEQUENCE [LARGE SCALE GENOMIC DNA]</scope>
    <source>
        <tissue evidence="2">Leaves</tissue>
    </source>
</reference>
<dbReference type="Proteomes" id="UP001341840">
    <property type="component" value="Unassembled WGS sequence"/>
</dbReference>
<name>A0ABU6VIX9_9FABA</name>
<feature type="region of interest" description="Disordered" evidence="1">
    <location>
        <begin position="1"/>
        <end position="33"/>
    </location>
</feature>